<keyword evidence="3" id="KW-0597">Phosphoprotein</keyword>
<dbReference type="CDD" id="cd09869">
    <property type="entry name" value="PIN_GEN1"/>
    <property type="match status" value="1"/>
</dbReference>
<gene>
    <name evidence="18" type="primary">GEN1</name>
    <name evidence="18" type="ORF">AWC38_SpisGene21378</name>
</gene>
<evidence type="ECO:0000256" key="8">
    <source>
        <dbReference type="ARBA" id="ARBA00022801"/>
    </source>
</evidence>
<evidence type="ECO:0000256" key="5">
    <source>
        <dbReference type="ARBA" id="ARBA00022723"/>
    </source>
</evidence>
<evidence type="ECO:0000256" key="12">
    <source>
        <dbReference type="ARBA" id="ARBA00038112"/>
    </source>
</evidence>
<evidence type="ECO:0000256" key="9">
    <source>
        <dbReference type="ARBA" id="ARBA00022842"/>
    </source>
</evidence>
<dbReference type="GO" id="GO:0017108">
    <property type="term" value="F:5'-flap endonuclease activity"/>
    <property type="evidence" value="ECO:0007669"/>
    <property type="project" value="UniProtKB-ARBA"/>
</dbReference>
<dbReference type="FunFam" id="1.10.150.20:FF:000030">
    <property type="entry name" value="Flap endonuclease GEN-like 1"/>
    <property type="match status" value="1"/>
</dbReference>
<feature type="domain" description="XPG N-terminal" evidence="17">
    <location>
        <begin position="1"/>
        <end position="96"/>
    </location>
</feature>
<dbReference type="PANTHER" id="PTHR11081">
    <property type="entry name" value="FLAP ENDONUCLEASE FAMILY MEMBER"/>
    <property type="match status" value="1"/>
</dbReference>
<dbReference type="SMART" id="SM00485">
    <property type="entry name" value="XPGN"/>
    <property type="match status" value="1"/>
</dbReference>
<dbReference type="OrthoDB" id="2959108at2759"/>
<keyword evidence="19" id="KW-1185">Reference proteome</keyword>
<evidence type="ECO:0000256" key="3">
    <source>
        <dbReference type="ARBA" id="ARBA00022553"/>
    </source>
</evidence>
<evidence type="ECO:0000256" key="7">
    <source>
        <dbReference type="ARBA" id="ARBA00022763"/>
    </source>
</evidence>
<feature type="region of interest" description="Disordered" evidence="15">
    <location>
        <begin position="662"/>
        <end position="693"/>
    </location>
</feature>
<dbReference type="GO" id="GO:0046872">
    <property type="term" value="F:metal ion binding"/>
    <property type="evidence" value="ECO:0007669"/>
    <property type="project" value="UniProtKB-KW"/>
</dbReference>
<keyword evidence="8" id="KW-0378">Hydrolase</keyword>
<keyword evidence="11" id="KW-0539">Nucleus</keyword>
<dbReference type="InterPro" id="IPR041012">
    <property type="entry name" value="GEN_chromo"/>
</dbReference>
<evidence type="ECO:0000313" key="19">
    <source>
        <dbReference type="Proteomes" id="UP000225706"/>
    </source>
</evidence>
<keyword evidence="10" id="KW-0234">DNA repair</keyword>
<protein>
    <recommendedName>
        <fullName evidence="14">Flap endonuclease GEN homolog 1</fullName>
    </recommendedName>
</protein>
<dbReference type="InterPro" id="IPR006086">
    <property type="entry name" value="XPG-I_dom"/>
</dbReference>
<keyword evidence="9" id="KW-0460">Magnesium</keyword>
<organism evidence="18 19">
    <name type="scientific">Stylophora pistillata</name>
    <name type="common">Smooth cauliflower coral</name>
    <dbReference type="NCBI Taxonomy" id="50429"/>
    <lineage>
        <taxon>Eukaryota</taxon>
        <taxon>Metazoa</taxon>
        <taxon>Cnidaria</taxon>
        <taxon>Anthozoa</taxon>
        <taxon>Hexacorallia</taxon>
        <taxon>Scleractinia</taxon>
        <taxon>Astrocoeniina</taxon>
        <taxon>Pocilloporidae</taxon>
        <taxon>Stylophora</taxon>
    </lineage>
</organism>
<dbReference type="InterPro" id="IPR006085">
    <property type="entry name" value="XPG_DNA_repair_N"/>
</dbReference>
<keyword evidence="6 18" id="KW-0255">Endonuclease</keyword>
<feature type="region of interest" description="Disordered" evidence="15">
    <location>
        <begin position="407"/>
        <end position="431"/>
    </location>
</feature>
<feature type="compositionally biased region" description="Acidic residues" evidence="15">
    <location>
        <begin position="464"/>
        <end position="490"/>
    </location>
</feature>
<feature type="region of interest" description="Disordered" evidence="15">
    <location>
        <begin position="449"/>
        <end position="490"/>
    </location>
</feature>
<name>A0A2B4RDV6_STYPI</name>
<dbReference type="Gene3D" id="3.40.50.1010">
    <property type="entry name" value="5'-nuclease"/>
    <property type="match status" value="1"/>
</dbReference>
<sequence length="851" mass="95757">MGVNNLWGILEPAKRKENLSALRNKKLCVDLSGWICEAQCAKGLKHNVNKPHLRNLFFRLLQLIRIGVKLVFVVDGKPPEVKWDAIAKRVQARDGGQFGKVKKSAKSSAGSGARVGRSQFANWVRECRKLLSLLGVPCLESEGEAEALCAWLDLHQIVDGCITNDGDAFLYGARTVYRNFCISGKDTSVECYKMEEIEIKLDLNRQKLVALGILLGCDYLPQGVSGVGKEIAMKLIKSVDHENLIHRFYEWRQGEDQDEILSSVEKLVKCKALKDKNFPHPEVIQEFLSPKVVPQQVSLKIFNPDLKGMQEFCLKHLQWPEEYTTEKVLLLITYWQMKLSLEHHTKTLVQPERIVKSRVQQKIDCFEVEWQNLELGETCPVSFVTIETKELFTQAYPKVVEEFQESEAEKLSKKTKKKATTSVSSSDNHDNEMEFLSRQLEDLRSLHHPPMINSASVNSGCSDSDADECHDDDDDNDVDDDDNDVDDDDSIEECNVNFPWHSNSVQRELAPYTSNLDCGYGHGVDGSYGISNPSMLKDVQTTSPYHHRVDVSIKNDNTTDEKNSDVKTHEYLGKRREANTVQQESAIETLSDFKSRNRNDHGKKFNTCRSANIVRTLSGVTVLSKTDVIEIFGSSDEENDDIKSRSLKQLLSKSKAKTLKGRAGISKFKSRNEMPGSVTESSETKSPQKSVQCTNSDFSVQTDQLNFHEEDGFGTNECVPGILQELLSDHSMTFSSKDKVKYVNNTKRNKKELPEHTGKVLKPENNGFISTPHSLNQKFKTAASSDGFSDVYSTGGYEEVQGDKCGKENVNPPFDDYMPAPLSKRLVKQLSGGQRLASLRSISSVKDDIWN</sequence>
<dbReference type="InterPro" id="IPR036279">
    <property type="entry name" value="5-3_exonuclease_C_sf"/>
</dbReference>
<reference evidence="19" key="1">
    <citation type="journal article" date="2017" name="bioRxiv">
        <title>Comparative analysis of the genomes of Stylophora pistillata and Acropora digitifera provides evidence for extensive differences between species of corals.</title>
        <authorList>
            <person name="Voolstra C.R."/>
            <person name="Li Y."/>
            <person name="Liew Y.J."/>
            <person name="Baumgarten S."/>
            <person name="Zoccola D."/>
            <person name="Flot J.-F."/>
            <person name="Tambutte S."/>
            <person name="Allemand D."/>
            <person name="Aranda M."/>
        </authorList>
    </citation>
    <scope>NUCLEOTIDE SEQUENCE [LARGE SCALE GENOMIC DNA]</scope>
</reference>
<evidence type="ECO:0000313" key="18">
    <source>
        <dbReference type="EMBL" id="PFX14465.1"/>
    </source>
</evidence>
<comment type="subunit">
    <text evidence="13">Largely monomeric, dimerizes on the Holliday junction and the first nick occurs upon dimerization at the junction.</text>
</comment>
<dbReference type="GO" id="GO:0000400">
    <property type="term" value="F:four-way junction DNA binding"/>
    <property type="evidence" value="ECO:0007669"/>
    <property type="project" value="TreeGrafter"/>
</dbReference>
<evidence type="ECO:0000256" key="11">
    <source>
        <dbReference type="ARBA" id="ARBA00023242"/>
    </source>
</evidence>
<dbReference type="InterPro" id="IPR029060">
    <property type="entry name" value="PIN-like_dom_sf"/>
</dbReference>
<evidence type="ECO:0000259" key="17">
    <source>
        <dbReference type="SMART" id="SM00485"/>
    </source>
</evidence>
<dbReference type="SMART" id="SM00484">
    <property type="entry name" value="XPGI"/>
    <property type="match status" value="1"/>
</dbReference>
<evidence type="ECO:0000256" key="15">
    <source>
        <dbReference type="SAM" id="MobiDB-lite"/>
    </source>
</evidence>
<dbReference type="SUPFAM" id="SSF47807">
    <property type="entry name" value="5' to 3' exonuclease, C-terminal subdomain"/>
    <property type="match status" value="1"/>
</dbReference>
<evidence type="ECO:0000256" key="14">
    <source>
        <dbReference type="ARBA" id="ARBA00070188"/>
    </source>
</evidence>
<comment type="subcellular location">
    <subcellularLocation>
        <location evidence="2">Nucleus</location>
    </subcellularLocation>
</comment>
<evidence type="ECO:0000256" key="10">
    <source>
        <dbReference type="ARBA" id="ARBA00023204"/>
    </source>
</evidence>
<dbReference type="Pfam" id="PF00752">
    <property type="entry name" value="XPG_N"/>
    <property type="match status" value="1"/>
</dbReference>
<dbReference type="EMBL" id="LSMT01000777">
    <property type="protein sequence ID" value="PFX14465.1"/>
    <property type="molecule type" value="Genomic_DNA"/>
</dbReference>
<dbReference type="PANTHER" id="PTHR11081:SF70">
    <property type="entry name" value="FLAP ENDONUCLEASE GEN HOMOLOG 1"/>
    <property type="match status" value="1"/>
</dbReference>
<evidence type="ECO:0000256" key="1">
    <source>
        <dbReference type="ARBA" id="ARBA00001946"/>
    </source>
</evidence>
<evidence type="ECO:0000256" key="6">
    <source>
        <dbReference type="ARBA" id="ARBA00022759"/>
    </source>
</evidence>
<comment type="cofactor">
    <cofactor evidence="1">
        <name>Mg(2+)</name>
        <dbReference type="ChEBI" id="CHEBI:18420"/>
    </cofactor>
</comment>
<feature type="compositionally biased region" description="Polar residues" evidence="15">
    <location>
        <begin position="678"/>
        <end position="693"/>
    </location>
</feature>
<feature type="compositionally biased region" description="Polar residues" evidence="15">
    <location>
        <begin position="453"/>
        <end position="462"/>
    </location>
</feature>
<comment type="similarity">
    <text evidence="12">Belongs to the XPG/RAD2 endonuclease family. GEN subfamily.</text>
</comment>
<dbReference type="STRING" id="50429.A0A2B4RDV6"/>
<dbReference type="PRINTS" id="PR00853">
    <property type="entry name" value="XPGRADSUPER"/>
</dbReference>
<keyword evidence="7" id="KW-0227">DNA damage</keyword>
<dbReference type="Proteomes" id="UP000225706">
    <property type="component" value="Unassembled WGS sequence"/>
</dbReference>
<dbReference type="GO" id="GO:0008821">
    <property type="term" value="F:crossover junction DNA endonuclease activity"/>
    <property type="evidence" value="ECO:0007669"/>
    <property type="project" value="UniProtKB-ARBA"/>
</dbReference>
<evidence type="ECO:0000256" key="4">
    <source>
        <dbReference type="ARBA" id="ARBA00022722"/>
    </source>
</evidence>
<keyword evidence="5" id="KW-0479">Metal-binding</keyword>
<evidence type="ECO:0000256" key="13">
    <source>
        <dbReference type="ARBA" id="ARBA00063132"/>
    </source>
</evidence>
<dbReference type="SUPFAM" id="SSF88723">
    <property type="entry name" value="PIN domain-like"/>
    <property type="match status" value="1"/>
</dbReference>
<evidence type="ECO:0000259" key="16">
    <source>
        <dbReference type="SMART" id="SM00484"/>
    </source>
</evidence>
<dbReference type="FunFam" id="3.40.50.1010:FF:000024">
    <property type="entry name" value="flap endonuclease GEN homolog 1"/>
    <property type="match status" value="1"/>
</dbReference>
<dbReference type="Gene3D" id="1.10.150.20">
    <property type="entry name" value="5' to 3' exonuclease, C-terminal subdomain"/>
    <property type="match status" value="1"/>
</dbReference>
<proteinExistence type="inferred from homology"/>
<accession>A0A2B4RDV6</accession>
<dbReference type="AlphaFoldDB" id="A0A2B4RDV6"/>
<evidence type="ECO:0000256" key="2">
    <source>
        <dbReference type="ARBA" id="ARBA00004123"/>
    </source>
</evidence>
<keyword evidence="4" id="KW-0540">Nuclease</keyword>
<dbReference type="Pfam" id="PF18704">
    <property type="entry name" value="Chromo_2"/>
    <property type="match status" value="1"/>
</dbReference>
<dbReference type="Pfam" id="PF00867">
    <property type="entry name" value="XPG_I"/>
    <property type="match status" value="1"/>
</dbReference>
<comment type="caution">
    <text evidence="18">The sequence shown here is derived from an EMBL/GenBank/DDBJ whole genome shotgun (WGS) entry which is preliminary data.</text>
</comment>
<dbReference type="GO" id="GO:0006281">
    <property type="term" value="P:DNA repair"/>
    <property type="evidence" value="ECO:0007669"/>
    <property type="project" value="UniProtKB-KW"/>
</dbReference>
<dbReference type="GO" id="GO:0005634">
    <property type="term" value="C:nucleus"/>
    <property type="evidence" value="ECO:0007669"/>
    <property type="project" value="UniProtKB-SubCell"/>
</dbReference>
<feature type="domain" description="XPG-I" evidence="16">
    <location>
        <begin position="132"/>
        <end position="203"/>
    </location>
</feature>
<dbReference type="InterPro" id="IPR006084">
    <property type="entry name" value="XPG/Rad2"/>
</dbReference>